<dbReference type="InterPro" id="IPR018642">
    <property type="entry name" value="DUF2066"/>
</dbReference>
<dbReference type="AlphaFoldDB" id="A0A4Z0WG50"/>
<dbReference type="Pfam" id="PF09839">
    <property type="entry name" value="DUF2066"/>
    <property type="match status" value="1"/>
</dbReference>
<dbReference type="OrthoDB" id="6195299at2"/>
<accession>A0A4Z0WG50</accession>
<sequence length="364" mass="40699">MMRMQHTVRSLVCGLLLVLAPMALAVERVSLYETERIIAQSAGESRQVEVVADALDEVLRRVSGLAQLPEHEALDAARERPIDLLSRFSLGDSDETIPDAIGNPQPTYRLELIFESSLIHQILGAAEIPVWTERRPRSLIVLAAPDGQRIDLQPENSQVDAVTHLRDHARLSGLPLSWPLLDLEDTMLVSTDEVWGGFTEELLMLGERYQADAILAGYVGLQPDTGNWVGRWHYILGNQRTSSTYFGETQQEVVQRGVELATRVLSDRYGVLVGSDETHTHTFNVMNLGNMETHVAVRRYLRDVIGTDAVYMDSLNGDRASYRVTSAADETQWLDLLALEGRLQLVPTVAAFGESPRLEFVWRD</sequence>
<reference evidence="1 2" key="1">
    <citation type="submission" date="2019-04" db="EMBL/GenBank/DDBJ databases">
        <title>Natronospirillum operosus gen. nov., sp. nov., a haloalkaliphilic satellite isolated from decaying biomass of laboratory culture of cyanobacterium Geitlerinema sp. and proposal of Natronospirillaceae fam. nov. and Saccharospirillaceae fam. nov.</title>
        <authorList>
            <person name="Kevbrin V."/>
            <person name="Boltyanskaya Y."/>
            <person name="Koziaeva V."/>
            <person name="Grouzdev D.S."/>
            <person name="Park M."/>
            <person name="Cho J."/>
        </authorList>
    </citation>
    <scope>NUCLEOTIDE SEQUENCE [LARGE SCALE GENOMIC DNA]</scope>
    <source>
        <strain evidence="1 2">G-116</strain>
    </source>
</reference>
<organism evidence="1 2">
    <name type="scientific">Natronospirillum operosum</name>
    <dbReference type="NCBI Taxonomy" id="2759953"/>
    <lineage>
        <taxon>Bacteria</taxon>
        <taxon>Pseudomonadati</taxon>
        <taxon>Pseudomonadota</taxon>
        <taxon>Gammaproteobacteria</taxon>
        <taxon>Oceanospirillales</taxon>
        <taxon>Natronospirillaceae</taxon>
        <taxon>Natronospirillum</taxon>
    </lineage>
</organism>
<dbReference type="RefSeq" id="WP_135482139.1">
    <property type="nucleotide sequence ID" value="NZ_SRMF01000001.1"/>
</dbReference>
<gene>
    <name evidence="1" type="ORF">E4656_06330</name>
</gene>
<proteinExistence type="predicted"/>
<evidence type="ECO:0000313" key="1">
    <source>
        <dbReference type="EMBL" id="TGG96010.1"/>
    </source>
</evidence>
<protein>
    <submittedName>
        <fullName evidence="1">DUF2066 domain-containing protein</fullName>
    </submittedName>
</protein>
<keyword evidence="2" id="KW-1185">Reference proteome</keyword>
<evidence type="ECO:0000313" key="2">
    <source>
        <dbReference type="Proteomes" id="UP000297475"/>
    </source>
</evidence>
<dbReference type="EMBL" id="SRMF01000001">
    <property type="protein sequence ID" value="TGG96010.1"/>
    <property type="molecule type" value="Genomic_DNA"/>
</dbReference>
<name>A0A4Z0WG50_9GAMM</name>
<comment type="caution">
    <text evidence="1">The sequence shown here is derived from an EMBL/GenBank/DDBJ whole genome shotgun (WGS) entry which is preliminary data.</text>
</comment>
<dbReference type="Proteomes" id="UP000297475">
    <property type="component" value="Unassembled WGS sequence"/>
</dbReference>